<dbReference type="InterPro" id="IPR052164">
    <property type="entry name" value="Anthracycline_SecMetBiosynth"/>
</dbReference>
<dbReference type="Gene3D" id="3.10.180.10">
    <property type="entry name" value="2,3-Dihydroxybiphenyl 1,2-Dioxygenase, domain 1"/>
    <property type="match status" value="1"/>
</dbReference>
<dbReference type="InterPro" id="IPR037523">
    <property type="entry name" value="VOC_core"/>
</dbReference>
<protein>
    <submittedName>
        <fullName evidence="3">Glyoxalase-like domain protein</fullName>
    </submittedName>
</protein>
<dbReference type="Proteomes" id="UP000243753">
    <property type="component" value="Chromosome"/>
</dbReference>
<evidence type="ECO:0000313" key="3">
    <source>
        <dbReference type="EMBL" id="CEN33734.1"/>
    </source>
</evidence>
<dbReference type="RefSeq" id="WP_041999112.1">
    <property type="nucleotide sequence ID" value="NZ_CP022382.1"/>
</dbReference>
<accession>A0A0B7H5F0</accession>
<evidence type="ECO:0000259" key="1">
    <source>
        <dbReference type="PROSITE" id="PS51819"/>
    </source>
</evidence>
<dbReference type="Proteomes" id="UP000044026">
    <property type="component" value="Unassembled WGS sequence"/>
</dbReference>
<evidence type="ECO:0000313" key="4">
    <source>
        <dbReference type="Proteomes" id="UP000044026"/>
    </source>
</evidence>
<dbReference type="CDD" id="cd07247">
    <property type="entry name" value="SgaA_N_like"/>
    <property type="match status" value="1"/>
</dbReference>
<dbReference type="PANTHER" id="PTHR33993:SF2">
    <property type="entry name" value="VOC DOMAIN-CONTAINING PROTEIN"/>
    <property type="match status" value="1"/>
</dbReference>
<reference evidence="2" key="2">
    <citation type="journal article" date="2017" name="Genome Announc.">
        <title>Twelve Complete Reference Genomes of Clinical Isolates in the Capnocytophaga Genus.</title>
        <authorList>
            <person name="Villarma A."/>
            <person name="Gulvik C.A."/>
            <person name="Rowe L.A."/>
            <person name="Sheth M."/>
            <person name="Juieng P."/>
            <person name="Nicholson A.C."/>
            <person name="Loparev V.N."/>
            <person name="McQuiston J.R."/>
        </authorList>
    </citation>
    <scope>NUCLEOTIDE SEQUENCE</scope>
    <source>
        <strain evidence="2">H3936</strain>
    </source>
</reference>
<name>A0A0B7H5F0_9FLAO</name>
<reference evidence="3 4" key="1">
    <citation type="submission" date="2015-01" db="EMBL/GenBank/DDBJ databases">
        <authorList>
            <person name="MANFREDI Pablo"/>
        </authorList>
    </citation>
    <scope>NUCLEOTIDE SEQUENCE [LARGE SCALE GENOMIC DNA]</scope>
    <source>
        <strain evidence="3 4">Cc12</strain>
    </source>
</reference>
<reference evidence="5" key="3">
    <citation type="submission" date="2017-06" db="EMBL/GenBank/DDBJ databases">
        <title>Capnocytophaga spp. assemblies.</title>
        <authorList>
            <person name="Gulvik C.A."/>
        </authorList>
    </citation>
    <scope>NUCLEOTIDE SEQUENCE [LARGE SCALE GENOMIC DNA]</scope>
    <source>
        <strain evidence="5">H3936</strain>
    </source>
</reference>
<dbReference type="PANTHER" id="PTHR33993">
    <property type="entry name" value="GLYOXALASE-RELATED"/>
    <property type="match status" value="1"/>
</dbReference>
<dbReference type="InterPro" id="IPR004360">
    <property type="entry name" value="Glyas_Fos-R_dOase_dom"/>
</dbReference>
<dbReference type="InterPro" id="IPR029068">
    <property type="entry name" value="Glyas_Bleomycin-R_OHBP_Dase"/>
</dbReference>
<dbReference type="EMBL" id="CP022389">
    <property type="protein sequence ID" value="ATA94712.1"/>
    <property type="molecule type" value="Genomic_DNA"/>
</dbReference>
<dbReference type="GeneID" id="69581370"/>
<dbReference type="Pfam" id="PF00903">
    <property type="entry name" value="Glyoxalase"/>
    <property type="match status" value="1"/>
</dbReference>
<evidence type="ECO:0000313" key="5">
    <source>
        <dbReference type="Proteomes" id="UP000243753"/>
    </source>
</evidence>
<dbReference type="SUPFAM" id="SSF54593">
    <property type="entry name" value="Glyoxalase/Bleomycin resistance protein/Dihydroxybiphenyl dioxygenase"/>
    <property type="match status" value="1"/>
</dbReference>
<evidence type="ECO:0000313" key="2">
    <source>
        <dbReference type="EMBL" id="ATA94712.1"/>
    </source>
</evidence>
<dbReference type="PROSITE" id="PS51819">
    <property type="entry name" value="VOC"/>
    <property type="match status" value="1"/>
</dbReference>
<dbReference type="AlphaFoldDB" id="A0A0B7H5F0"/>
<gene>
    <name evidence="3" type="ORF">CCAN12_460012</name>
    <name evidence="2" type="ORF">CGC54_10400</name>
</gene>
<organism evidence="3 4">
    <name type="scientific">Capnocytophaga canimorsus</name>
    <dbReference type="NCBI Taxonomy" id="28188"/>
    <lineage>
        <taxon>Bacteria</taxon>
        <taxon>Pseudomonadati</taxon>
        <taxon>Bacteroidota</taxon>
        <taxon>Flavobacteriia</taxon>
        <taxon>Flavobacteriales</taxon>
        <taxon>Flavobacteriaceae</taxon>
        <taxon>Capnocytophaga</taxon>
    </lineage>
</organism>
<dbReference type="EMBL" id="CDOE01000041">
    <property type="protein sequence ID" value="CEN33734.1"/>
    <property type="molecule type" value="Genomic_DNA"/>
</dbReference>
<sequence length="122" mass="13477">MKNLISIVEIPTTDFSRAVTFYKALLNIDIEEIDMDGTQMGVLLSENEGVNVSLIKDENVQPSINGTMVYFNAETDLQPILDKVEPNGGKIILPKTEISPEMGFFALFSDTEGNKIGLHSQQ</sequence>
<feature type="domain" description="VOC" evidence="1">
    <location>
        <begin position="4"/>
        <end position="121"/>
    </location>
</feature>
<proteinExistence type="predicted"/>